<dbReference type="Pfam" id="PF15737">
    <property type="entry name" value="DUF4685"/>
    <property type="match status" value="1"/>
</dbReference>
<name>A0A6P6H103_PUMCO</name>
<dbReference type="RefSeq" id="XP_025769374.1">
    <property type="nucleotide sequence ID" value="XM_025913589.1"/>
</dbReference>
<dbReference type="InterPro" id="IPR032756">
    <property type="entry name" value="DUF4685"/>
</dbReference>
<accession>A0A6P6H103</accession>
<reference evidence="4" key="1">
    <citation type="submission" date="2025-08" db="UniProtKB">
        <authorList>
            <consortium name="RefSeq"/>
        </authorList>
    </citation>
    <scope>IDENTIFICATION</scope>
    <source>
        <tissue evidence="4">Blood</tissue>
    </source>
</reference>
<dbReference type="GeneID" id="112849944"/>
<feature type="region of interest" description="Disordered" evidence="1">
    <location>
        <begin position="1"/>
        <end position="72"/>
    </location>
</feature>
<evidence type="ECO:0000256" key="1">
    <source>
        <dbReference type="SAM" id="MobiDB-lite"/>
    </source>
</evidence>
<evidence type="ECO:0000313" key="4">
    <source>
        <dbReference type="RefSeq" id="XP_025769374.1"/>
    </source>
</evidence>
<feature type="compositionally biased region" description="Polar residues" evidence="1">
    <location>
        <begin position="8"/>
        <end position="23"/>
    </location>
</feature>
<dbReference type="Proteomes" id="UP000515131">
    <property type="component" value="Unplaced"/>
</dbReference>
<evidence type="ECO:0000259" key="2">
    <source>
        <dbReference type="Pfam" id="PF15737"/>
    </source>
</evidence>
<proteinExistence type="predicted"/>
<evidence type="ECO:0000313" key="3">
    <source>
        <dbReference type="Proteomes" id="UP000515131"/>
    </source>
</evidence>
<feature type="compositionally biased region" description="Low complexity" evidence="1">
    <location>
        <begin position="50"/>
        <end position="72"/>
    </location>
</feature>
<protein>
    <submittedName>
        <fullName evidence="4">Uncharacterized protein C9orf50 homolog</fullName>
    </submittedName>
</protein>
<dbReference type="PANTHER" id="PTHR36865">
    <property type="entry name" value="RIKEN CDNA 1700001O22 GENE"/>
    <property type="match status" value="1"/>
</dbReference>
<dbReference type="KEGG" id="pcoo:112849944"/>
<feature type="region of interest" description="Disordered" evidence="1">
    <location>
        <begin position="120"/>
        <end position="141"/>
    </location>
</feature>
<keyword evidence="3" id="KW-1185">Reference proteome</keyword>
<organism evidence="3 4">
    <name type="scientific">Puma concolor</name>
    <name type="common">Mountain lion</name>
    <name type="synonym">Felis concolor</name>
    <dbReference type="NCBI Taxonomy" id="9696"/>
    <lineage>
        <taxon>Eukaryota</taxon>
        <taxon>Metazoa</taxon>
        <taxon>Chordata</taxon>
        <taxon>Craniata</taxon>
        <taxon>Vertebrata</taxon>
        <taxon>Euteleostomi</taxon>
        <taxon>Mammalia</taxon>
        <taxon>Eutheria</taxon>
        <taxon>Laurasiatheria</taxon>
        <taxon>Carnivora</taxon>
        <taxon>Feliformia</taxon>
        <taxon>Felidae</taxon>
        <taxon>Felinae</taxon>
        <taxon>Puma</taxon>
    </lineage>
</organism>
<gene>
    <name evidence="4" type="primary">CUNH9orf50</name>
</gene>
<feature type="compositionally biased region" description="Basic and acidic residues" evidence="1">
    <location>
        <begin position="132"/>
        <end position="141"/>
    </location>
</feature>
<sequence length="467" mass="51579">MTRRHPNPWTQQVASPNPWTQQVAPKGLPGDRARRRKDPLLPSLPLPQIRGVSGAGATRGSRASGSDDGWWGGSSLPELGVGVRSAPLTLPTLPTLPTGAQRAAQNRAKLRSLLLPPLLRAGAPRDPAPRPGESEDPCRGWARETPDSRLALQRELLPSKFREFLQRTGAECVRAKPPTSSARQSKKSVSEHCQHLPRCPHCSFPSDLRGQSSYFQNSLKKILLRRIPALGTLKRDRSQFITFKKANQPHSVQAPKLKAVLTHSSSGEGSGKKRRRFCPFRVRFADETLRDSALRYWERALAVRQGHIEKGIATGSMTSERVFRSVGRWLERLPKALCPRAQEEATASISFGWDCPGLAPQEPQGHLSEDASMKSSLPFIPRATTQRPQSGLKTFLEAHSILEQVDRSPSSWSQKLWQRIPLGPESPVSWPEAPQRPAVPSLSLQESFLPSVALVLNRGRPKGSCLL</sequence>
<dbReference type="AlphaFoldDB" id="A0A6P6H103"/>
<feature type="domain" description="DUF4685" evidence="2">
    <location>
        <begin position="202"/>
        <end position="309"/>
    </location>
</feature>
<dbReference type="PANTHER" id="PTHR36865:SF1">
    <property type="entry name" value="RIKEN CDNA 1700001O22 GENE"/>
    <property type="match status" value="1"/>
</dbReference>
<dbReference type="CTD" id="101663964"/>